<keyword evidence="3" id="KW-1185">Reference proteome</keyword>
<dbReference type="Proteomes" id="UP001500034">
    <property type="component" value="Unassembled WGS sequence"/>
</dbReference>
<organism evidence="2 3">
    <name type="scientific">Streptomyces marokkonensis</name>
    <dbReference type="NCBI Taxonomy" id="324855"/>
    <lineage>
        <taxon>Bacteria</taxon>
        <taxon>Bacillati</taxon>
        <taxon>Actinomycetota</taxon>
        <taxon>Actinomycetes</taxon>
        <taxon>Kitasatosporales</taxon>
        <taxon>Streptomycetaceae</taxon>
        <taxon>Streptomyces</taxon>
    </lineage>
</organism>
<evidence type="ECO:0000313" key="2">
    <source>
        <dbReference type="EMBL" id="GAA4001784.1"/>
    </source>
</evidence>
<gene>
    <name evidence="2" type="ORF">GCM10022384_55810</name>
</gene>
<evidence type="ECO:0000313" key="3">
    <source>
        <dbReference type="Proteomes" id="UP001500034"/>
    </source>
</evidence>
<name>A0ABP7RSY5_9ACTN</name>
<sequence>MACEDGHAQCAQPKPGRLLSESPVRNPASGTTETLISAVQNTELDREVNAGVLGFHPVRQQETRLPKPLITNRGRVRVPSSLIRVLQRHCADTDSTCPEPEPSQLV</sequence>
<proteinExistence type="predicted"/>
<reference evidence="3" key="1">
    <citation type="journal article" date="2019" name="Int. J. Syst. Evol. Microbiol.">
        <title>The Global Catalogue of Microorganisms (GCM) 10K type strain sequencing project: providing services to taxonomists for standard genome sequencing and annotation.</title>
        <authorList>
            <consortium name="The Broad Institute Genomics Platform"/>
            <consortium name="The Broad Institute Genome Sequencing Center for Infectious Disease"/>
            <person name="Wu L."/>
            <person name="Ma J."/>
        </authorList>
    </citation>
    <scope>NUCLEOTIDE SEQUENCE [LARGE SCALE GENOMIC DNA]</scope>
    <source>
        <strain evidence="3">JCM 17027</strain>
    </source>
</reference>
<feature type="region of interest" description="Disordered" evidence="1">
    <location>
        <begin position="1"/>
        <end position="31"/>
    </location>
</feature>
<accession>A0ABP7RSY5</accession>
<dbReference type="EMBL" id="BAABCQ010000146">
    <property type="protein sequence ID" value="GAA4001784.1"/>
    <property type="molecule type" value="Genomic_DNA"/>
</dbReference>
<comment type="caution">
    <text evidence="2">The sequence shown here is derived from an EMBL/GenBank/DDBJ whole genome shotgun (WGS) entry which is preliminary data.</text>
</comment>
<evidence type="ECO:0000256" key="1">
    <source>
        <dbReference type="SAM" id="MobiDB-lite"/>
    </source>
</evidence>
<protein>
    <submittedName>
        <fullName evidence="2">Uncharacterized protein</fullName>
    </submittedName>
</protein>